<dbReference type="SUPFAM" id="SSF52833">
    <property type="entry name" value="Thioredoxin-like"/>
    <property type="match status" value="1"/>
</dbReference>
<reference evidence="2 3" key="1">
    <citation type="submission" date="2023-03" db="EMBL/GenBank/DDBJ databases">
        <authorList>
            <person name="Pearce D."/>
        </authorList>
    </citation>
    <scope>NUCLEOTIDE SEQUENCE [LARGE SCALE GENOMIC DNA]</scope>
    <source>
        <strain evidence="2">Msz</strain>
    </source>
</reference>
<proteinExistence type="predicted"/>
<gene>
    <name evidence="2" type="ORF">MSZNOR_3611</name>
</gene>
<organism evidence="2 3">
    <name type="scientific">Methylocaldum szegediense</name>
    <dbReference type="NCBI Taxonomy" id="73780"/>
    <lineage>
        <taxon>Bacteria</taxon>
        <taxon>Pseudomonadati</taxon>
        <taxon>Pseudomonadota</taxon>
        <taxon>Gammaproteobacteria</taxon>
        <taxon>Methylococcales</taxon>
        <taxon>Methylococcaceae</taxon>
        <taxon>Methylocaldum</taxon>
    </lineage>
</organism>
<dbReference type="RefSeq" id="WP_026609204.1">
    <property type="nucleotide sequence ID" value="NZ_OX458333.1"/>
</dbReference>
<keyword evidence="3" id="KW-1185">Reference proteome</keyword>
<dbReference type="EMBL" id="OX458333">
    <property type="protein sequence ID" value="CAI8909596.1"/>
    <property type="molecule type" value="Genomic_DNA"/>
</dbReference>
<feature type="signal peptide" evidence="1">
    <location>
        <begin position="1"/>
        <end position="20"/>
    </location>
</feature>
<dbReference type="InterPro" id="IPR007332">
    <property type="entry name" value="DUF411"/>
</dbReference>
<sequence length="160" mass="17830">MKFLRLTLMAVVLSTFSVHAEESIWDKGAPLLENPVEMTVYRSPTCGCCGKWLEHMKKHGFVVRDIKSNDMDRIKKELGVPDKLQSCHTALVNGYVIEGHVPAADVQKLIQTKPEVSGLTVPAMPVGTPGMEMGGKKDPFAVLIFDKSGKVDTFQEYRFY</sequence>
<name>A0ABM9I5S5_9GAMM</name>
<protein>
    <recommendedName>
        <fullName evidence="4">CopG protein</fullName>
    </recommendedName>
</protein>
<evidence type="ECO:0000256" key="1">
    <source>
        <dbReference type="SAM" id="SignalP"/>
    </source>
</evidence>
<evidence type="ECO:0000313" key="2">
    <source>
        <dbReference type="EMBL" id="CAI8909596.1"/>
    </source>
</evidence>
<evidence type="ECO:0008006" key="4">
    <source>
        <dbReference type="Google" id="ProtNLM"/>
    </source>
</evidence>
<feature type="chain" id="PRO_5045901741" description="CopG protein" evidence="1">
    <location>
        <begin position="21"/>
        <end position="160"/>
    </location>
</feature>
<accession>A0ABM9I5S5</accession>
<evidence type="ECO:0000313" key="3">
    <source>
        <dbReference type="Proteomes" id="UP001162030"/>
    </source>
</evidence>
<keyword evidence="1" id="KW-0732">Signal</keyword>
<dbReference type="Pfam" id="PF04214">
    <property type="entry name" value="DUF411"/>
    <property type="match status" value="1"/>
</dbReference>
<dbReference type="Proteomes" id="UP001162030">
    <property type="component" value="Chromosome"/>
</dbReference>
<dbReference type="InterPro" id="IPR036249">
    <property type="entry name" value="Thioredoxin-like_sf"/>
</dbReference>